<dbReference type="EC" id="2.4.1.21" evidence="2"/>
<evidence type="ECO:0000256" key="3">
    <source>
        <dbReference type="ARBA" id="ARBA00022676"/>
    </source>
</evidence>
<dbReference type="InterPro" id="IPR001296">
    <property type="entry name" value="Glyco_trans_1"/>
</dbReference>
<dbReference type="PANTHER" id="PTHR45825">
    <property type="entry name" value="GRANULE-BOUND STARCH SYNTHASE 1, CHLOROPLASTIC/AMYLOPLASTIC"/>
    <property type="match status" value="1"/>
</dbReference>
<dbReference type="InterPro" id="IPR013534">
    <property type="entry name" value="Starch_synth_cat_dom"/>
</dbReference>
<evidence type="ECO:0000259" key="6">
    <source>
        <dbReference type="Pfam" id="PF08323"/>
    </source>
</evidence>
<protein>
    <recommendedName>
        <fullName evidence="2">starch synthase</fullName>
        <ecNumber evidence="2">2.4.1.21</ecNumber>
    </recommendedName>
</protein>
<evidence type="ECO:0000256" key="1">
    <source>
        <dbReference type="ARBA" id="ARBA00001478"/>
    </source>
</evidence>
<dbReference type="EMBL" id="JACHEO010000002">
    <property type="protein sequence ID" value="MBB5346926.1"/>
    <property type="molecule type" value="Genomic_DNA"/>
</dbReference>
<evidence type="ECO:0000313" key="8">
    <source>
        <dbReference type="Proteomes" id="UP000539642"/>
    </source>
</evidence>
<dbReference type="PANTHER" id="PTHR45825:SF11">
    <property type="entry name" value="ALPHA AMYLASE DOMAIN-CONTAINING PROTEIN"/>
    <property type="match status" value="1"/>
</dbReference>
<comment type="caution">
    <text evidence="7">The sequence shown here is derived from an EMBL/GenBank/DDBJ whole genome shotgun (WGS) entry which is preliminary data.</text>
</comment>
<keyword evidence="4 7" id="KW-0808">Transferase</keyword>
<dbReference type="Pfam" id="PF08323">
    <property type="entry name" value="Glyco_transf_5"/>
    <property type="match status" value="1"/>
</dbReference>
<reference evidence="7 8" key="1">
    <citation type="submission" date="2020-08" db="EMBL/GenBank/DDBJ databases">
        <title>Genomic Encyclopedia of Type Strains, Phase IV (KMG-IV): sequencing the most valuable type-strain genomes for metagenomic binning, comparative biology and taxonomic classification.</title>
        <authorList>
            <person name="Goeker M."/>
        </authorList>
    </citation>
    <scope>NUCLEOTIDE SEQUENCE [LARGE SCALE GENOMIC DNA]</scope>
    <source>
        <strain evidence="7 8">DSM 28570</strain>
    </source>
</reference>
<dbReference type="SUPFAM" id="SSF53756">
    <property type="entry name" value="UDP-Glycosyltransferase/glycogen phosphorylase"/>
    <property type="match status" value="1"/>
</dbReference>
<feature type="domain" description="Starch synthase catalytic" evidence="6">
    <location>
        <begin position="13"/>
        <end position="266"/>
    </location>
</feature>
<dbReference type="Gene3D" id="3.40.50.2000">
    <property type="entry name" value="Glycogen Phosphorylase B"/>
    <property type="match status" value="2"/>
</dbReference>
<dbReference type="AlphaFoldDB" id="A0A840UQ05"/>
<accession>A0A840UQ05</accession>
<feature type="domain" description="Glycosyl transferase family 1" evidence="5">
    <location>
        <begin position="350"/>
        <end position="504"/>
    </location>
</feature>
<gene>
    <name evidence="7" type="ORF">HNQ81_000636</name>
</gene>
<keyword evidence="3 7" id="KW-0328">Glycosyltransferase</keyword>
<comment type="catalytic activity">
    <reaction evidence="1">
        <text>[(1-&gt;4)-alpha-D-glucosyl](n) + ADP-alpha-D-glucose = [(1-&gt;4)-alpha-D-glucosyl](n+1) + ADP + H(+)</text>
        <dbReference type="Rhea" id="RHEA:18189"/>
        <dbReference type="Rhea" id="RHEA-COMP:9584"/>
        <dbReference type="Rhea" id="RHEA-COMP:9587"/>
        <dbReference type="ChEBI" id="CHEBI:15378"/>
        <dbReference type="ChEBI" id="CHEBI:15444"/>
        <dbReference type="ChEBI" id="CHEBI:57498"/>
        <dbReference type="ChEBI" id="CHEBI:456216"/>
        <dbReference type="EC" id="2.4.1.21"/>
    </reaction>
</comment>
<keyword evidence="8" id="KW-1185">Reference proteome</keyword>
<name>A0A840UQ05_9BACT</name>
<evidence type="ECO:0000313" key="7">
    <source>
        <dbReference type="EMBL" id="MBB5346926.1"/>
    </source>
</evidence>
<dbReference type="RefSeq" id="WP_240191624.1">
    <property type="nucleotide sequence ID" value="NZ_JACHEO010000002.1"/>
</dbReference>
<evidence type="ECO:0000256" key="2">
    <source>
        <dbReference type="ARBA" id="ARBA00012588"/>
    </source>
</evidence>
<dbReference type="Pfam" id="PF00534">
    <property type="entry name" value="Glycos_transf_1"/>
    <property type="match status" value="1"/>
</dbReference>
<dbReference type="GO" id="GO:0009011">
    <property type="term" value="F:alpha-1,4-glucan glucosyltransferase (ADP-glucose donor) activity"/>
    <property type="evidence" value="ECO:0007669"/>
    <property type="project" value="UniProtKB-EC"/>
</dbReference>
<organism evidence="7 8">
    <name type="scientific">Desulfoprunum benzoelyticum</name>
    <dbReference type="NCBI Taxonomy" id="1506996"/>
    <lineage>
        <taxon>Bacteria</taxon>
        <taxon>Pseudomonadati</taxon>
        <taxon>Thermodesulfobacteriota</taxon>
        <taxon>Desulfobulbia</taxon>
        <taxon>Desulfobulbales</taxon>
        <taxon>Desulfobulbaceae</taxon>
        <taxon>Desulfoprunum</taxon>
    </lineage>
</organism>
<evidence type="ECO:0000256" key="4">
    <source>
        <dbReference type="ARBA" id="ARBA00022679"/>
    </source>
</evidence>
<evidence type="ECO:0000259" key="5">
    <source>
        <dbReference type="Pfam" id="PF00534"/>
    </source>
</evidence>
<sequence length="563" mass="62827">MKRNNVQAQTIRKIWMLTREYGEIAGAGGVKDVSKQLAESFAAVAGCDVRVVLPFYGFIDPAKFECRPLQDNLVRRPLLFTVDMNYVGLERREDVRVWTCRLGGVTVYLLESNRFREKMDVYTYTLREEVDESWKQAGKGHIDYFAMNVLLQKGALELMMLLDERPDVIHCHDGHTALVPALINECPGYRSYFRRTGCLVTIHNAGVGYHQEVADLPFAHAITGLPLRFIESNCLAAAFDPFLAAGPYALLNTVSENYARELQETDDDQNTGWLGHLLADRGVVIEGVTNGIDPADFNPSDPKKAGIAAAFDPADPADALAGKKMCKTALLDAVRRRAPTGGLEIIGTLENNSEIPLFTFIGRLSEQKGIDILIAALVSFLRRHPQCQMLFLGSGDRGEEERLRSLAETKGLAGRVCFFRGYSPLGANQVYAAGDFFVIPSRYEPCGLTDYIAQLFGSIPIVHHVGGLVKVVDGKTGIAYRGGIADLQEALERAIVLFGKPQRMRRMQRDAVLRIQERHTWDQVMKAYQRLYEKARLQRWMSASVSVADNPDLTPEITLNNRR</sequence>
<proteinExistence type="predicted"/>
<dbReference type="Proteomes" id="UP000539642">
    <property type="component" value="Unassembled WGS sequence"/>
</dbReference>